<dbReference type="PANTHER" id="PTHR37844:SF2">
    <property type="entry name" value="SER_THR PROTEIN PHOSPHATASE SUPERFAMILY (AFU_ORTHOLOGUE AFUA_1G14840)"/>
    <property type="match status" value="1"/>
</dbReference>
<protein>
    <submittedName>
        <fullName evidence="2">Calcineurin-like phosphoesterase domain, ApaH type</fullName>
    </submittedName>
</protein>
<evidence type="ECO:0000259" key="1">
    <source>
        <dbReference type="Pfam" id="PF00149"/>
    </source>
</evidence>
<dbReference type="SUPFAM" id="SSF56300">
    <property type="entry name" value="Metallo-dependent phosphatases"/>
    <property type="match status" value="1"/>
</dbReference>
<dbReference type="PANTHER" id="PTHR37844">
    <property type="entry name" value="SER/THR PROTEIN PHOSPHATASE SUPERFAMILY (AFU_ORTHOLOGUE AFUA_1G14840)"/>
    <property type="match status" value="1"/>
</dbReference>
<name>A0A6J5LRI9_9CAUD</name>
<dbReference type="Pfam" id="PF00149">
    <property type="entry name" value="Metallophos"/>
    <property type="match status" value="1"/>
</dbReference>
<proteinExistence type="predicted"/>
<gene>
    <name evidence="2" type="ORF">UFOVP328_5</name>
</gene>
<organism evidence="2">
    <name type="scientific">uncultured Caudovirales phage</name>
    <dbReference type="NCBI Taxonomy" id="2100421"/>
    <lineage>
        <taxon>Viruses</taxon>
        <taxon>Duplodnaviria</taxon>
        <taxon>Heunggongvirae</taxon>
        <taxon>Uroviricota</taxon>
        <taxon>Caudoviricetes</taxon>
        <taxon>Peduoviridae</taxon>
        <taxon>Maltschvirus</taxon>
        <taxon>Maltschvirus maltsch</taxon>
    </lineage>
</organism>
<dbReference type="Gene3D" id="3.60.21.10">
    <property type="match status" value="1"/>
</dbReference>
<feature type="domain" description="Calcineurin-like phosphoesterase" evidence="1">
    <location>
        <begin position="1"/>
        <end position="238"/>
    </location>
</feature>
<accession>A0A6J5LRI9</accession>
<dbReference type="EMBL" id="LR796341">
    <property type="protein sequence ID" value="CAB4137164.1"/>
    <property type="molecule type" value="Genomic_DNA"/>
</dbReference>
<dbReference type="InterPro" id="IPR029052">
    <property type="entry name" value="Metallo-depent_PP-like"/>
</dbReference>
<dbReference type="InterPro" id="IPR004843">
    <property type="entry name" value="Calcineurin-like_PHP"/>
</dbReference>
<reference evidence="2" key="1">
    <citation type="submission" date="2020-04" db="EMBL/GenBank/DDBJ databases">
        <authorList>
            <person name="Chiriac C."/>
            <person name="Salcher M."/>
            <person name="Ghai R."/>
            <person name="Kavagutti S V."/>
        </authorList>
    </citation>
    <scope>NUCLEOTIDE SEQUENCE</scope>
</reference>
<evidence type="ECO:0000313" key="2">
    <source>
        <dbReference type="EMBL" id="CAB4137164.1"/>
    </source>
</evidence>
<sequence>MKLAIASDLHIEFGDIKLDNVVAQADVLVLAGDICMLKDLDKQSERGDRSRDFFKRISNLFPRTLYVFGNHEHYAGDFAKARASWDNFCYHHMIANIHVLDKETIEIDGYQFIGGTLWTDFNRQDAHTMFHASHAMNDYRSVKNTNDKVSWKFLPKHALEDHVKMKQYLNVCMDNYRESGRTDNKIVVITHHAPSPLSIHEKYAHDTLMNGNFHSNMNEFVESNPQIQLWIHGHMHDPFDYQLGSTRVYCNPRGYIQYEQRAQEFELQVIELQ</sequence>
<dbReference type="GO" id="GO:0016787">
    <property type="term" value="F:hydrolase activity"/>
    <property type="evidence" value="ECO:0007669"/>
    <property type="project" value="InterPro"/>
</dbReference>